<keyword evidence="2" id="KW-0378">Hydrolase</keyword>
<dbReference type="InterPro" id="IPR011059">
    <property type="entry name" value="Metal-dep_hydrolase_composite"/>
</dbReference>
<dbReference type="Pfam" id="PF01979">
    <property type="entry name" value="Amidohydro_1"/>
    <property type="match status" value="1"/>
</dbReference>
<evidence type="ECO:0000256" key="3">
    <source>
        <dbReference type="ARBA" id="ARBA00022833"/>
    </source>
</evidence>
<evidence type="ECO:0000313" key="6">
    <source>
        <dbReference type="EMBL" id="GAA3358788.1"/>
    </source>
</evidence>
<keyword evidence="3" id="KW-0862">Zinc</keyword>
<evidence type="ECO:0000259" key="4">
    <source>
        <dbReference type="Pfam" id="PF01979"/>
    </source>
</evidence>
<accession>A0ABP6RUA5</accession>
<dbReference type="SUPFAM" id="SSF51556">
    <property type="entry name" value="Metallo-dependent hydrolases"/>
    <property type="match status" value="1"/>
</dbReference>
<dbReference type="InterPro" id="IPR006680">
    <property type="entry name" value="Amidohydro-rel"/>
</dbReference>
<feature type="domain" description="Amidohydrolase-related" evidence="4">
    <location>
        <begin position="54"/>
        <end position="391"/>
    </location>
</feature>
<sequence>MKLISADRVLAGPAGRCLEDGAVLVEGARIAAVGTREQLRHREHTRHEHWSGATLLPGLINAHVHLVFDDTAPDPAALVERVRTTSDERLHEQAAGRALRALRSGTTTLRDCGDRDGITARLRDEIRTGATTGPRLITTGPPLTVPDGHCWFLGGSAGTDEELRERVRRNAELGVDMIKVMASGGQITPGSPPSWQSQFDRDRLRLVVAEAERHGLPVAAHAHGTTAIRDAVAAGVRTVEHCSWTTGPGEVHRDAATAAEMAARGVHACAASSRNWRRIIDSLPPEVAEQVYGRLPWLAERGVGLITGTDAGLPASPFDDLAGALQLYVHLGFAADRVVEMATTTSAAALGLGEVTGRLAPGLDADLLVVDGDPRTGLAALGAVRAVFARGAAVG</sequence>
<dbReference type="SUPFAM" id="SSF51338">
    <property type="entry name" value="Composite domain of metallo-dependent hydrolases"/>
    <property type="match status" value="1"/>
</dbReference>
<feature type="domain" description="Aminodeoxyfutalosine deaminase/Imidazolonepropionase-like composite" evidence="5">
    <location>
        <begin position="21"/>
        <end position="41"/>
    </location>
</feature>
<evidence type="ECO:0000256" key="2">
    <source>
        <dbReference type="ARBA" id="ARBA00022801"/>
    </source>
</evidence>
<dbReference type="PANTHER" id="PTHR43135:SF3">
    <property type="entry name" value="ALPHA-D-RIBOSE 1-METHYLPHOSPHONATE 5-TRIPHOSPHATE DIPHOSPHATASE"/>
    <property type="match status" value="1"/>
</dbReference>
<keyword evidence="7" id="KW-1185">Reference proteome</keyword>
<dbReference type="Gene3D" id="2.30.40.10">
    <property type="entry name" value="Urease, subunit C, domain 1"/>
    <property type="match status" value="1"/>
</dbReference>
<dbReference type="InterPro" id="IPR054418">
    <property type="entry name" value="MQNX/HUTI_composite_N"/>
</dbReference>
<proteinExistence type="predicted"/>
<name>A0ABP6RUA5_9PSEU</name>
<dbReference type="InterPro" id="IPR051781">
    <property type="entry name" value="Metallo-dep_Hydrolase"/>
</dbReference>
<comment type="caution">
    <text evidence="6">The sequence shown here is derived from an EMBL/GenBank/DDBJ whole genome shotgun (WGS) entry which is preliminary data.</text>
</comment>
<dbReference type="RefSeq" id="WP_344927488.1">
    <property type="nucleotide sequence ID" value="NZ_BAAAYK010000038.1"/>
</dbReference>
<reference evidence="7" key="1">
    <citation type="journal article" date="2019" name="Int. J. Syst. Evol. Microbiol.">
        <title>The Global Catalogue of Microorganisms (GCM) 10K type strain sequencing project: providing services to taxonomists for standard genome sequencing and annotation.</title>
        <authorList>
            <consortium name="The Broad Institute Genomics Platform"/>
            <consortium name="The Broad Institute Genome Sequencing Center for Infectious Disease"/>
            <person name="Wu L."/>
            <person name="Ma J."/>
        </authorList>
    </citation>
    <scope>NUCLEOTIDE SEQUENCE [LARGE SCALE GENOMIC DNA]</scope>
    <source>
        <strain evidence="7">JCM 9687</strain>
    </source>
</reference>
<evidence type="ECO:0000313" key="7">
    <source>
        <dbReference type="Proteomes" id="UP001500483"/>
    </source>
</evidence>
<dbReference type="Pfam" id="PF22039">
    <property type="entry name" value="HUTI_composite_bact"/>
    <property type="match status" value="1"/>
</dbReference>
<gene>
    <name evidence="6" type="ORF">GCM10020366_32210</name>
</gene>
<dbReference type="Gene3D" id="3.20.20.140">
    <property type="entry name" value="Metal-dependent hydrolases"/>
    <property type="match status" value="1"/>
</dbReference>
<dbReference type="PANTHER" id="PTHR43135">
    <property type="entry name" value="ALPHA-D-RIBOSE 1-METHYLPHOSPHONATE 5-TRIPHOSPHATE DIPHOSPHATASE"/>
    <property type="match status" value="1"/>
</dbReference>
<evidence type="ECO:0000256" key="1">
    <source>
        <dbReference type="ARBA" id="ARBA00022723"/>
    </source>
</evidence>
<protein>
    <submittedName>
        <fullName evidence="6">Amidohydrolase family protein</fullName>
    </submittedName>
</protein>
<dbReference type="Proteomes" id="UP001500483">
    <property type="component" value="Unassembled WGS sequence"/>
</dbReference>
<dbReference type="EMBL" id="BAAAYK010000038">
    <property type="protein sequence ID" value="GAA3358788.1"/>
    <property type="molecule type" value="Genomic_DNA"/>
</dbReference>
<keyword evidence="1" id="KW-0479">Metal-binding</keyword>
<organism evidence="6 7">
    <name type="scientific">Saccharopolyspora gregorii</name>
    <dbReference type="NCBI Taxonomy" id="33914"/>
    <lineage>
        <taxon>Bacteria</taxon>
        <taxon>Bacillati</taxon>
        <taxon>Actinomycetota</taxon>
        <taxon>Actinomycetes</taxon>
        <taxon>Pseudonocardiales</taxon>
        <taxon>Pseudonocardiaceae</taxon>
        <taxon>Saccharopolyspora</taxon>
    </lineage>
</organism>
<evidence type="ECO:0000259" key="5">
    <source>
        <dbReference type="Pfam" id="PF22039"/>
    </source>
</evidence>
<dbReference type="InterPro" id="IPR032466">
    <property type="entry name" value="Metal_Hydrolase"/>
</dbReference>